<evidence type="ECO:0000256" key="3">
    <source>
        <dbReference type="ARBA" id="ARBA00022723"/>
    </source>
</evidence>
<comment type="subcellular location">
    <subcellularLocation>
        <location evidence="1">Endoplasmic reticulum</location>
    </subcellularLocation>
</comment>
<name>C5LY05_PERM5</name>
<dbReference type="SMART" id="SM01117">
    <property type="entry name" value="Cyt-b5"/>
    <property type="match status" value="1"/>
</dbReference>
<keyword evidence="5" id="KW-0408">Iron</keyword>
<dbReference type="OrthoDB" id="547796at2759"/>
<dbReference type="SUPFAM" id="SSF55856">
    <property type="entry name" value="Cytochrome b5-like heme/steroid binding domain"/>
    <property type="match status" value="1"/>
</dbReference>
<feature type="region of interest" description="Disordered" evidence="7">
    <location>
        <begin position="183"/>
        <end position="204"/>
    </location>
</feature>
<dbReference type="GeneID" id="9040896"/>
<dbReference type="AlphaFoldDB" id="C5LY05"/>
<dbReference type="PANTHER" id="PTHR10281:SF72">
    <property type="entry name" value="NEUDESIN"/>
    <property type="match status" value="1"/>
</dbReference>
<dbReference type="GO" id="GO:0005783">
    <property type="term" value="C:endoplasmic reticulum"/>
    <property type="evidence" value="ECO:0007669"/>
    <property type="project" value="UniProtKB-SubCell"/>
</dbReference>
<gene>
    <name evidence="9" type="ORF">Pmar_PMAR013683</name>
</gene>
<dbReference type="InterPro" id="IPR050577">
    <property type="entry name" value="MAPR/NEUFC/NENF-like"/>
</dbReference>
<dbReference type="Pfam" id="PF00173">
    <property type="entry name" value="Cyt-b5"/>
    <property type="match status" value="1"/>
</dbReference>
<dbReference type="InterPro" id="IPR001199">
    <property type="entry name" value="Cyt_B5-like_heme/steroid-bd"/>
</dbReference>
<dbReference type="GO" id="GO:0016020">
    <property type="term" value="C:membrane"/>
    <property type="evidence" value="ECO:0007669"/>
    <property type="project" value="TreeGrafter"/>
</dbReference>
<evidence type="ECO:0000256" key="1">
    <source>
        <dbReference type="ARBA" id="ARBA00004240"/>
    </source>
</evidence>
<keyword evidence="10" id="KW-1185">Reference proteome</keyword>
<proteinExistence type="inferred from homology"/>
<evidence type="ECO:0000256" key="7">
    <source>
        <dbReference type="SAM" id="MobiDB-lite"/>
    </source>
</evidence>
<evidence type="ECO:0000256" key="2">
    <source>
        <dbReference type="ARBA" id="ARBA00022617"/>
    </source>
</evidence>
<comment type="similarity">
    <text evidence="6">Belongs to the cytochrome b5 family. MAPR subfamily.</text>
</comment>
<evidence type="ECO:0000256" key="6">
    <source>
        <dbReference type="ARBA" id="ARBA00038357"/>
    </source>
</evidence>
<feature type="domain" description="Cytochrome b5 heme-binding" evidence="8">
    <location>
        <begin position="14"/>
        <end position="110"/>
    </location>
</feature>
<keyword evidence="3" id="KW-0479">Metal-binding</keyword>
<dbReference type="InParanoid" id="C5LY05"/>
<dbReference type="InterPro" id="IPR036400">
    <property type="entry name" value="Cyt_B5-like_heme/steroid_sf"/>
</dbReference>
<evidence type="ECO:0000256" key="5">
    <source>
        <dbReference type="ARBA" id="ARBA00023004"/>
    </source>
</evidence>
<keyword evidence="2" id="KW-0349">Heme</keyword>
<dbReference type="PANTHER" id="PTHR10281">
    <property type="entry name" value="MEMBRANE-ASSOCIATED PROGESTERONE RECEPTOR COMPONENT-RELATED"/>
    <property type="match status" value="1"/>
</dbReference>
<evidence type="ECO:0000256" key="4">
    <source>
        <dbReference type="ARBA" id="ARBA00022824"/>
    </source>
</evidence>
<keyword evidence="4" id="KW-0256">Endoplasmic reticulum</keyword>
<dbReference type="Gene3D" id="3.10.120.10">
    <property type="entry name" value="Cytochrome b5-like heme/steroid binding domain"/>
    <property type="match status" value="1"/>
</dbReference>
<reference evidence="9 10" key="1">
    <citation type="submission" date="2008-07" db="EMBL/GenBank/DDBJ databases">
        <authorList>
            <person name="El-Sayed N."/>
            <person name="Caler E."/>
            <person name="Inman J."/>
            <person name="Amedeo P."/>
            <person name="Hass B."/>
            <person name="Wortman J."/>
        </authorList>
    </citation>
    <scope>NUCLEOTIDE SEQUENCE [LARGE SCALE GENOMIC DNA]</scope>
    <source>
        <strain evidence="10">ATCC 50983 / TXsc</strain>
    </source>
</reference>
<dbReference type="Proteomes" id="UP000007800">
    <property type="component" value="Unassembled WGS sequence"/>
</dbReference>
<dbReference type="GO" id="GO:0046872">
    <property type="term" value="F:metal ion binding"/>
    <property type="evidence" value="ECO:0007669"/>
    <property type="project" value="UniProtKB-KW"/>
</dbReference>
<evidence type="ECO:0000313" key="9">
    <source>
        <dbReference type="EMBL" id="EEQ98335.1"/>
    </source>
</evidence>
<dbReference type="RefSeq" id="XP_002765618.1">
    <property type="nucleotide sequence ID" value="XM_002765572.1"/>
</dbReference>
<dbReference type="EMBL" id="GG686772">
    <property type="protein sequence ID" value="EEQ98335.1"/>
    <property type="molecule type" value="Genomic_DNA"/>
</dbReference>
<organism evidence="10">
    <name type="scientific">Perkinsus marinus (strain ATCC 50983 / TXsc)</name>
    <dbReference type="NCBI Taxonomy" id="423536"/>
    <lineage>
        <taxon>Eukaryota</taxon>
        <taxon>Sar</taxon>
        <taxon>Alveolata</taxon>
        <taxon>Perkinsozoa</taxon>
        <taxon>Perkinsea</taxon>
        <taxon>Perkinsida</taxon>
        <taxon>Perkinsidae</taxon>
        <taxon>Perkinsus</taxon>
    </lineage>
</organism>
<accession>C5LY05</accession>
<protein>
    <submittedName>
        <fullName evidence="9">Steroid binding protein, putative</fullName>
    </submittedName>
</protein>
<evidence type="ECO:0000259" key="8">
    <source>
        <dbReference type="SMART" id="SM01117"/>
    </source>
</evidence>
<evidence type="ECO:0000313" key="10">
    <source>
        <dbReference type="Proteomes" id="UP000007800"/>
    </source>
</evidence>
<sequence>MKRAHEVPDSSKVFGPQLLSMYDGETTGEVYVALKGIVYDVTHRRDLYGPGGRYHLFAGKDVTRAFALMSFKPEDIENSRSTEGFEDANWQALQEWVDKYERYDKVGVLLYPDERNSEGSLDQIAGVSTETQCDVDAEDSAETIGTAQPVLSGTVRKTLKIHRRKVGHVETSAAENARRALQETGISEGGMLWPGSEAKDSGNE</sequence>